<name>A0A812KSR5_9DINO</name>
<evidence type="ECO:0000313" key="2">
    <source>
        <dbReference type="EMBL" id="CAE7235480.1"/>
    </source>
</evidence>
<dbReference type="OrthoDB" id="427726at2759"/>
<dbReference type="EMBL" id="CAJNJA010008342">
    <property type="protein sequence ID" value="CAE7235480.1"/>
    <property type="molecule type" value="Genomic_DNA"/>
</dbReference>
<feature type="transmembrane region" description="Helical" evidence="1">
    <location>
        <begin position="40"/>
        <end position="63"/>
    </location>
</feature>
<accession>A0A812KSR5</accession>
<feature type="transmembrane region" description="Helical" evidence="1">
    <location>
        <begin position="113"/>
        <end position="135"/>
    </location>
</feature>
<evidence type="ECO:0000256" key="1">
    <source>
        <dbReference type="SAM" id="Phobius"/>
    </source>
</evidence>
<evidence type="ECO:0000313" key="3">
    <source>
        <dbReference type="Proteomes" id="UP000601435"/>
    </source>
</evidence>
<reference evidence="2" key="1">
    <citation type="submission" date="2021-02" db="EMBL/GenBank/DDBJ databases">
        <authorList>
            <person name="Dougan E. K."/>
            <person name="Rhodes N."/>
            <person name="Thang M."/>
            <person name="Chan C."/>
        </authorList>
    </citation>
    <scope>NUCLEOTIDE SEQUENCE</scope>
</reference>
<gene>
    <name evidence="2" type="ORF">SNEC2469_LOCUS3908</name>
</gene>
<proteinExistence type="predicted"/>
<organism evidence="2 3">
    <name type="scientific">Symbiodinium necroappetens</name>
    <dbReference type="NCBI Taxonomy" id="1628268"/>
    <lineage>
        <taxon>Eukaryota</taxon>
        <taxon>Sar</taxon>
        <taxon>Alveolata</taxon>
        <taxon>Dinophyceae</taxon>
        <taxon>Suessiales</taxon>
        <taxon>Symbiodiniaceae</taxon>
        <taxon>Symbiodinium</taxon>
    </lineage>
</organism>
<dbReference type="Proteomes" id="UP000601435">
    <property type="component" value="Unassembled WGS sequence"/>
</dbReference>
<protein>
    <submittedName>
        <fullName evidence="2">Uncharacterized protein</fullName>
    </submittedName>
</protein>
<feature type="transmembrane region" description="Helical" evidence="1">
    <location>
        <begin position="84"/>
        <end position="101"/>
    </location>
</feature>
<comment type="caution">
    <text evidence="2">The sequence shown here is derived from an EMBL/GenBank/DDBJ whole genome shotgun (WGS) entry which is preliminary data.</text>
</comment>
<keyword evidence="1" id="KW-0472">Membrane</keyword>
<dbReference type="AlphaFoldDB" id="A0A812KSR5"/>
<sequence>MWKDEQFGLAYLAALNHMGGQARGSSFIHSNTPPESRTFSVRGIVFIHLYCIVSVVAVMNFCLALNHFMALPAVDTLARAGNEFLPFLWLHIVLLIHSAVVKTPKTQPFHAVLMAMRCVTVVIMVMAVATFVAGLMHPPPPPLDSVDPPRLRAPWRRWEGGDSPELHDLMYPW</sequence>
<keyword evidence="3" id="KW-1185">Reference proteome</keyword>
<keyword evidence="1" id="KW-1133">Transmembrane helix</keyword>
<keyword evidence="1" id="KW-0812">Transmembrane</keyword>